<feature type="transmembrane region" description="Helical" evidence="9">
    <location>
        <begin position="336"/>
        <end position="357"/>
    </location>
</feature>
<dbReference type="Proteomes" id="UP000298416">
    <property type="component" value="Unassembled WGS sequence"/>
</dbReference>
<dbReference type="AlphaFoldDB" id="A0A8X8W7K5"/>
<proteinExistence type="inferred from homology"/>
<protein>
    <recommendedName>
        <fullName evidence="10">NPH3 domain-containing protein</fullName>
    </recommendedName>
</protein>
<dbReference type="Pfam" id="PF01490">
    <property type="entry name" value="Aa_trans"/>
    <property type="match status" value="1"/>
</dbReference>
<evidence type="ECO:0000256" key="4">
    <source>
        <dbReference type="ARBA" id="ARBA00022970"/>
    </source>
</evidence>
<evidence type="ECO:0000256" key="2">
    <source>
        <dbReference type="ARBA" id="ARBA00022448"/>
    </source>
</evidence>
<keyword evidence="5 9" id="KW-1133">Transmembrane helix</keyword>
<keyword evidence="6 9" id="KW-0472">Membrane</keyword>
<feature type="transmembrane region" description="Helical" evidence="9">
    <location>
        <begin position="270"/>
        <end position="288"/>
    </location>
</feature>
<evidence type="ECO:0000256" key="8">
    <source>
        <dbReference type="SAM" id="MobiDB-lite"/>
    </source>
</evidence>
<keyword evidence="4" id="KW-0029">Amino-acid transport</keyword>
<sequence>MKNSASEQSFYIESEGEEDENYKYGDGDGDGSDSEHSNYSNDDDDNDNANHESKTAWPQSYRQTMDLYGTVPSPSLTFLGPPIAITAGELVLVIVPREEAHSRQATFICQALLPHLRKAVLDKRASIAQEPPVSYQSTYGQAVLNGLYERAMWSWNTFHALCYQRRRLARALYISSFCVSLLLYWNSLRHCLDSQPDLETYPDIGQAAFGITGRIIISIILYVELYVSTFRNSEIISYDRKIFVAVVHFGYIGLHNFMSINTLFAESSSAFCRLVVLTTTLAVLPTVWLRDLSILSYLSAGGVLASTLVVVCLFWVGTVDGVNVHAPGTAINLSSLPVAIGLYGYCYSGHAVFPNIYSSMQKPSEYPAVLLTSFGLCTLMYAGAAIMGYYMFGDGTKSQFTLNMPNNLVASKLAVWTTHPILWSGECIDRILSHDASYVDSSVCLLFEHPKRQTELTPASLPDYAGHWMTGSIAPSISNLKSRRESWCVGLMNCQKLSIEASTNAAQNEMLPLRVTMQVLFFEQLRLRSYMAGWFVVSDTLGGGSNERPSAVNSVGGLDVGLTLNEVRARVSGLEKKCDSIKHEIRKVTKGRWINFYKRGLV</sequence>
<evidence type="ECO:0000313" key="11">
    <source>
        <dbReference type="EMBL" id="KAG6389752.1"/>
    </source>
</evidence>
<reference evidence="11" key="2">
    <citation type="submission" date="2020-08" db="EMBL/GenBank/DDBJ databases">
        <title>Plant Genome Project.</title>
        <authorList>
            <person name="Zhang R.-G."/>
        </authorList>
    </citation>
    <scope>NUCLEOTIDE SEQUENCE</scope>
    <source>
        <strain evidence="11">Huo1</strain>
        <tissue evidence="11">Leaf</tissue>
    </source>
</reference>
<comment type="caution">
    <text evidence="11">The sequence shown here is derived from an EMBL/GenBank/DDBJ whole genome shotgun (WGS) entry which is preliminary data.</text>
</comment>
<evidence type="ECO:0000256" key="9">
    <source>
        <dbReference type="SAM" id="Phobius"/>
    </source>
</evidence>
<name>A0A8X8W7K5_SALSN</name>
<feature type="domain" description="NPH3" evidence="10">
    <location>
        <begin position="481"/>
        <end position="526"/>
    </location>
</feature>
<reference evidence="11" key="1">
    <citation type="submission" date="2018-01" db="EMBL/GenBank/DDBJ databases">
        <authorList>
            <person name="Mao J.F."/>
        </authorList>
    </citation>
    <scope>NUCLEOTIDE SEQUENCE</scope>
    <source>
        <strain evidence="11">Huo1</strain>
        <tissue evidence="11">Leaf</tissue>
    </source>
</reference>
<dbReference type="PROSITE" id="PS51649">
    <property type="entry name" value="NPH3"/>
    <property type="match status" value="1"/>
</dbReference>
<feature type="transmembrane region" description="Helical" evidence="9">
    <location>
        <begin position="295"/>
        <end position="316"/>
    </location>
</feature>
<dbReference type="InterPro" id="IPR027356">
    <property type="entry name" value="NPH3_dom"/>
</dbReference>
<evidence type="ECO:0000313" key="12">
    <source>
        <dbReference type="Proteomes" id="UP000298416"/>
    </source>
</evidence>
<dbReference type="GO" id="GO:0006865">
    <property type="term" value="P:amino acid transport"/>
    <property type="evidence" value="ECO:0007669"/>
    <property type="project" value="UniProtKB-KW"/>
</dbReference>
<evidence type="ECO:0000256" key="5">
    <source>
        <dbReference type="ARBA" id="ARBA00022989"/>
    </source>
</evidence>
<evidence type="ECO:0000256" key="6">
    <source>
        <dbReference type="ARBA" id="ARBA00023136"/>
    </source>
</evidence>
<feature type="transmembrane region" description="Helical" evidence="9">
    <location>
        <begin position="242"/>
        <end position="264"/>
    </location>
</feature>
<feature type="compositionally biased region" description="Polar residues" evidence="8">
    <location>
        <begin position="1"/>
        <end position="11"/>
    </location>
</feature>
<feature type="transmembrane region" description="Helical" evidence="9">
    <location>
        <begin position="207"/>
        <end position="230"/>
    </location>
</feature>
<dbReference type="GO" id="GO:0016020">
    <property type="term" value="C:membrane"/>
    <property type="evidence" value="ECO:0007669"/>
    <property type="project" value="UniProtKB-SubCell"/>
</dbReference>
<dbReference type="EMBL" id="PNBA02000020">
    <property type="protein sequence ID" value="KAG6389752.1"/>
    <property type="molecule type" value="Genomic_DNA"/>
</dbReference>
<organism evidence="11">
    <name type="scientific">Salvia splendens</name>
    <name type="common">Scarlet sage</name>
    <dbReference type="NCBI Taxonomy" id="180675"/>
    <lineage>
        <taxon>Eukaryota</taxon>
        <taxon>Viridiplantae</taxon>
        <taxon>Streptophyta</taxon>
        <taxon>Embryophyta</taxon>
        <taxon>Tracheophyta</taxon>
        <taxon>Spermatophyta</taxon>
        <taxon>Magnoliopsida</taxon>
        <taxon>eudicotyledons</taxon>
        <taxon>Gunneridae</taxon>
        <taxon>Pentapetalae</taxon>
        <taxon>asterids</taxon>
        <taxon>lamiids</taxon>
        <taxon>Lamiales</taxon>
        <taxon>Lamiaceae</taxon>
        <taxon>Nepetoideae</taxon>
        <taxon>Mentheae</taxon>
        <taxon>Salviinae</taxon>
        <taxon>Salvia</taxon>
        <taxon>Salvia subgen. Calosphace</taxon>
        <taxon>core Calosphace</taxon>
    </lineage>
</organism>
<evidence type="ECO:0000256" key="7">
    <source>
        <dbReference type="PROSITE-ProRule" id="PRU00982"/>
    </source>
</evidence>
<feature type="transmembrane region" description="Helical" evidence="9">
    <location>
        <begin position="168"/>
        <end position="187"/>
    </location>
</feature>
<gene>
    <name evidence="11" type="ORF">SASPL_151225</name>
</gene>
<feature type="transmembrane region" description="Helical" evidence="9">
    <location>
        <begin position="369"/>
        <end position="392"/>
    </location>
</feature>
<keyword evidence="2" id="KW-0813">Transport</keyword>
<evidence type="ECO:0000256" key="3">
    <source>
        <dbReference type="ARBA" id="ARBA00022692"/>
    </source>
</evidence>
<keyword evidence="12" id="KW-1185">Reference proteome</keyword>
<comment type="subcellular location">
    <subcellularLocation>
        <location evidence="1">Membrane</location>
    </subcellularLocation>
</comment>
<comment type="similarity">
    <text evidence="7">Belongs to the NPH3 family.</text>
</comment>
<accession>A0A8X8W7K5</accession>
<keyword evidence="3 9" id="KW-0812">Transmembrane</keyword>
<evidence type="ECO:0000256" key="1">
    <source>
        <dbReference type="ARBA" id="ARBA00004370"/>
    </source>
</evidence>
<dbReference type="InterPro" id="IPR013057">
    <property type="entry name" value="AA_transpt_TM"/>
</dbReference>
<dbReference type="PANTHER" id="PTHR48017">
    <property type="entry name" value="OS05G0424000 PROTEIN-RELATED"/>
    <property type="match status" value="1"/>
</dbReference>
<evidence type="ECO:0000259" key="10">
    <source>
        <dbReference type="PROSITE" id="PS51649"/>
    </source>
</evidence>
<feature type="region of interest" description="Disordered" evidence="8">
    <location>
        <begin position="1"/>
        <end position="58"/>
    </location>
</feature>